<dbReference type="EMBL" id="CAJVCH010100305">
    <property type="protein sequence ID" value="CAG7723567.1"/>
    <property type="molecule type" value="Genomic_DNA"/>
</dbReference>
<keyword evidence="8 9" id="KW-0472">Membrane</keyword>
<dbReference type="GO" id="GO:0005524">
    <property type="term" value="F:ATP binding"/>
    <property type="evidence" value="ECO:0007669"/>
    <property type="project" value="UniProtKB-KW"/>
</dbReference>
<dbReference type="FunFam" id="3.40.50.300:FF:000298">
    <property type="entry name" value="ATP-binding cassette sub-family A member 12"/>
    <property type="match status" value="1"/>
</dbReference>
<dbReference type="PROSITE" id="PS00211">
    <property type="entry name" value="ABC_TRANSPORTER_1"/>
    <property type="match status" value="1"/>
</dbReference>
<dbReference type="InterPro" id="IPR003593">
    <property type="entry name" value="AAA+_ATPase"/>
</dbReference>
<organism evidence="11 12">
    <name type="scientific">Allacma fusca</name>
    <dbReference type="NCBI Taxonomy" id="39272"/>
    <lineage>
        <taxon>Eukaryota</taxon>
        <taxon>Metazoa</taxon>
        <taxon>Ecdysozoa</taxon>
        <taxon>Arthropoda</taxon>
        <taxon>Hexapoda</taxon>
        <taxon>Collembola</taxon>
        <taxon>Symphypleona</taxon>
        <taxon>Sminthuridae</taxon>
        <taxon>Allacma</taxon>
    </lineage>
</organism>
<dbReference type="Proteomes" id="UP000708208">
    <property type="component" value="Unassembled WGS sequence"/>
</dbReference>
<evidence type="ECO:0000313" key="12">
    <source>
        <dbReference type="Proteomes" id="UP000708208"/>
    </source>
</evidence>
<comment type="caution">
    <text evidence="11">The sequence shown here is derived from an EMBL/GenBank/DDBJ whole genome shotgun (WGS) entry which is preliminary data.</text>
</comment>
<gene>
    <name evidence="11" type="ORF">AFUS01_LOCUS12646</name>
</gene>
<feature type="domain" description="ABC transporter" evidence="10">
    <location>
        <begin position="1424"/>
        <end position="1654"/>
    </location>
</feature>
<feature type="transmembrane region" description="Helical" evidence="9">
    <location>
        <begin position="385"/>
        <end position="409"/>
    </location>
</feature>
<dbReference type="CDD" id="cd03263">
    <property type="entry name" value="ABC_subfamily_A"/>
    <property type="match status" value="2"/>
</dbReference>
<dbReference type="FunFam" id="3.40.50.300:FF:000327">
    <property type="entry name" value="ATP-binding cassette sub-family A member 3"/>
    <property type="match status" value="1"/>
</dbReference>
<comment type="subcellular location">
    <subcellularLocation>
        <location evidence="1">Membrane</location>
        <topology evidence="1">Multi-pass membrane protein</topology>
    </subcellularLocation>
</comment>
<dbReference type="InterPro" id="IPR056264">
    <property type="entry name" value="R2_ABCA1-4-like"/>
</dbReference>
<feature type="transmembrane region" description="Helical" evidence="9">
    <location>
        <begin position="1214"/>
        <end position="1237"/>
    </location>
</feature>
<feature type="transmembrane region" description="Helical" evidence="9">
    <location>
        <begin position="1249"/>
        <end position="1268"/>
    </location>
</feature>
<feature type="transmembrane region" description="Helical" evidence="9">
    <location>
        <begin position="1280"/>
        <end position="1297"/>
    </location>
</feature>
<dbReference type="GO" id="GO:0016887">
    <property type="term" value="F:ATP hydrolysis activity"/>
    <property type="evidence" value="ECO:0007669"/>
    <property type="project" value="InterPro"/>
</dbReference>
<keyword evidence="2" id="KW-0813">Transport</keyword>
<evidence type="ECO:0000259" key="10">
    <source>
        <dbReference type="PROSITE" id="PS50893"/>
    </source>
</evidence>
<evidence type="ECO:0000256" key="6">
    <source>
        <dbReference type="ARBA" id="ARBA00022840"/>
    </source>
</evidence>
<protein>
    <recommendedName>
        <fullName evidence="10">ABC transporter domain-containing protein</fullName>
    </recommendedName>
</protein>
<dbReference type="PROSITE" id="PS50893">
    <property type="entry name" value="ABC_TRANSPORTER_2"/>
    <property type="match status" value="2"/>
</dbReference>
<evidence type="ECO:0000256" key="3">
    <source>
        <dbReference type="ARBA" id="ARBA00022692"/>
    </source>
</evidence>
<proteinExistence type="predicted"/>
<dbReference type="OrthoDB" id="6512918at2759"/>
<evidence type="ECO:0000256" key="4">
    <source>
        <dbReference type="ARBA" id="ARBA00022737"/>
    </source>
</evidence>
<evidence type="ECO:0000256" key="5">
    <source>
        <dbReference type="ARBA" id="ARBA00022741"/>
    </source>
</evidence>
<dbReference type="GO" id="GO:0140359">
    <property type="term" value="F:ABC-type transporter activity"/>
    <property type="evidence" value="ECO:0007669"/>
    <property type="project" value="InterPro"/>
</dbReference>
<feature type="transmembrane region" description="Helical" evidence="9">
    <location>
        <begin position="445"/>
        <end position="468"/>
    </location>
</feature>
<dbReference type="InterPro" id="IPR003439">
    <property type="entry name" value="ABC_transporter-like_ATP-bd"/>
</dbReference>
<feature type="transmembrane region" description="Helical" evidence="9">
    <location>
        <begin position="1175"/>
        <end position="1202"/>
    </location>
</feature>
<keyword evidence="12" id="KW-1185">Reference proteome</keyword>
<keyword evidence="3 9" id="KW-0812">Transmembrane</keyword>
<keyword evidence="5" id="KW-0547">Nucleotide-binding</keyword>
<dbReference type="Pfam" id="PF00005">
    <property type="entry name" value="ABC_tran"/>
    <property type="match status" value="2"/>
</dbReference>
<dbReference type="InterPro" id="IPR013525">
    <property type="entry name" value="ABC2_TM"/>
</dbReference>
<feature type="transmembrane region" description="Helical" evidence="9">
    <location>
        <begin position="488"/>
        <end position="511"/>
    </location>
</feature>
<feature type="transmembrane region" description="Helical" evidence="9">
    <location>
        <begin position="341"/>
        <end position="365"/>
    </location>
</feature>
<feature type="domain" description="ABC transporter" evidence="10">
    <location>
        <begin position="570"/>
        <end position="799"/>
    </location>
</feature>
<dbReference type="PANTHER" id="PTHR19229">
    <property type="entry name" value="ATP-BINDING CASSETTE TRANSPORTER SUBFAMILY A ABCA"/>
    <property type="match status" value="1"/>
</dbReference>
<dbReference type="InterPro" id="IPR026082">
    <property type="entry name" value="ABCA"/>
</dbReference>
<dbReference type="GO" id="GO:0005319">
    <property type="term" value="F:lipid transporter activity"/>
    <property type="evidence" value="ECO:0007669"/>
    <property type="project" value="TreeGrafter"/>
</dbReference>
<keyword evidence="4" id="KW-0677">Repeat</keyword>
<evidence type="ECO:0000256" key="2">
    <source>
        <dbReference type="ARBA" id="ARBA00022448"/>
    </source>
</evidence>
<accession>A0A8J2JRK6</accession>
<evidence type="ECO:0000256" key="8">
    <source>
        <dbReference type="ARBA" id="ARBA00023136"/>
    </source>
</evidence>
<feature type="transmembrane region" description="Helical" evidence="9">
    <location>
        <begin position="958"/>
        <end position="981"/>
    </location>
</feature>
<reference evidence="11" key="1">
    <citation type="submission" date="2021-06" db="EMBL/GenBank/DDBJ databases">
        <authorList>
            <person name="Hodson N. C."/>
            <person name="Mongue J. A."/>
            <person name="Jaron S. K."/>
        </authorList>
    </citation>
    <scope>NUCLEOTIDE SEQUENCE</scope>
</reference>
<evidence type="ECO:0000256" key="1">
    <source>
        <dbReference type="ARBA" id="ARBA00004141"/>
    </source>
</evidence>
<dbReference type="Pfam" id="PF23321">
    <property type="entry name" value="R1_ABCA1"/>
    <property type="match status" value="1"/>
</dbReference>
<dbReference type="GO" id="GO:0016020">
    <property type="term" value="C:membrane"/>
    <property type="evidence" value="ECO:0007669"/>
    <property type="project" value="UniProtKB-SubCell"/>
</dbReference>
<sequence length="1777" mass="200984">MGRFGRVKQSWSPETGPLAALDGTKKTTGYEKFKLLLWKNYKIQTRHIVQTLVELFLPLLFSFVLVIVRVIISSDFVTEPTIYEAFSLKSNLPGVAQIHCDRVFYAPKNQFLDKLMQQMNQDYFFTEGLNYSFVGFDTEAELVEAFINLKNIQANKSSEDFDESFIPPPPLLGGIVFKNINDTKLPDHIEYTIRLPASQRSNFDLLSERFGIKAAWFTELTYPLFQLLGPRAKDQHTGGLPGYFEEGFLYLQYALDSSITKSLLKGNASLLEQFNDLDIKLQRFPYPPYIDDKYLFALQAFLPVLMMLSFIYPAINITKSVCHEKEKRLKESMKIMGLPNWLHWTAWFIKSYVFLIISVVIMTIILKIKWTGESALAVIPETDPFVFFVILLVFCFQLIGFSFCVSSFFSKANTGATAAGVFWFLWYVPYIFLQPRYNLLSIRLKFMTSFMFCTTISYACQIICMFEGSGAGLQWDNMMTGASPDDDFSIADCLLMMFVNGCFYLVVTWYVEAVWPGEYGIPLPWYFPVTKWYWTGDIRMKYQETPPEKNKTLLETENFETEPVNGRAGVQILGLTKLWGKKKAVNDMFLNMYEGQITALLGHNGAGKTTTMSMLTGIFPPSSGSALINGHDICRDIKGVRSSLGLCPQHDILFDELTVEEHLYFFCRMKGMAKYKVPIEINRMITSLGLEPKRHAQSQTLSGGMKRKLSVGVALCAGSKVVLLDEPTSGMDPGARRSTWDLIQTEKKGRTIILSTHFMDEADLLGDRIAIMAEGEIQCCGSSLFLKKKYGGGYHLIIVKNPSCIVENVTNVLKQTIPEVEVDQDVGAELSYSLNDEKSHMFPDMFEELESRKEELGIASYGASITTMEEVFMRVGKLAEAKRLVDSQEELRLSGSVSIDTLNSHTQSNGSTNANGLSTSKVQLYQDEYKRNTGYTRRFQQFYAMIVKKVIYAVRNRVLLLIQMGIPSFYLAIVLLIMLTLPGLSDPSSHELTLDRYETLGRTVTTLACEEDNSLCKNYEDFVGQNYVIEKVESGGNLTAHILEEESKDLPRVSFKYIVGIEIRPNDDTGKDEIIGFFNNQPFHTPPLSLNFISNAILRSFSKNHSITVTNYPLPYSGSDTYKDAGSLYTIGFQVGYNIAFGMSFLAASFVVFLIQERETKSKHLQFVSGVEFPVFWLAGFIIDAINYIIPCFGIMGVLLLFHTEDFFGLEMQFRLLIILAFYGWAVIPFMYLWSFCFTVPSSGFVRMTIFNIFTGIASMLTVVIVQIPDLHLGSVVNTLNDIFLIFPNYALGMGIVQLSTNYQYHKQCSTFNLEFICDAIPNNPCCAQLQDDYFAWKRVGIGKNLMYLYCTGIASFLVLFISESKVFQTVYGHVRIWLYEVGIFGNHYDDSDELLAMEDSDVVNETDRIRKSPLNSLFQTNNLVLKDLTKYYGNFLAVDHLNLAVKRGETFGLLGVNGAGKTTTFKMLTGDIPVTDGDAYLYSASVRKNIKKVHENLGYCPQFDAIIEEMTGRETIRLFARLRGIQEAEIDTLADKLSQELLFTNYIDKIVKGYSGGNKRKLSTALALVGNPPIVFLDEPTTGMDPVARRHLWNAITRVRESGTSIVLTSHSMEECEALCSSLAIMVNGRFRCLGSPQHLKSKFGEGYTLIAQITPKTSDEDTPFTRAKQELGRRRSSSMKIRRASGTSMGADRWETDLDDLRNFVEEAFPGCVLKDIHPGFVHYHVVNDNVTWGQMFKTMEVAKEKFKLEAYSVGQTSLEQVFLNFTKAQINIEN</sequence>
<dbReference type="SMART" id="SM00382">
    <property type="entry name" value="AAA"/>
    <property type="match status" value="2"/>
</dbReference>
<name>A0A8J2JRK6_9HEXA</name>
<feature type="transmembrane region" description="Helical" evidence="9">
    <location>
        <begin position="1346"/>
        <end position="1363"/>
    </location>
</feature>
<keyword evidence="6" id="KW-0067">ATP-binding</keyword>
<keyword evidence="7 9" id="KW-1133">Transmembrane helix</keyword>
<dbReference type="InterPro" id="IPR017871">
    <property type="entry name" value="ABC_transporter-like_CS"/>
</dbReference>
<evidence type="ECO:0000256" key="9">
    <source>
        <dbReference type="SAM" id="Phobius"/>
    </source>
</evidence>
<dbReference type="Pfam" id="PF12698">
    <property type="entry name" value="ABC2_membrane_3"/>
    <property type="match status" value="2"/>
</dbReference>
<feature type="transmembrane region" description="Helical" evidence="9">
    <location>
        <begin position="1135"/>
        <end position="1155"/>
    </location>
</feature>
<evidence type="ECO:0000256" key="7">
    <source>
        <dbReference type="ARBA" id="ARBA00022989"/>
    </source>
</evidence>
<dbReference type="PANTHER" id="PTHR19229:SF250">
    <property type="entry name" value="ABC TRANSPORTER DOMAIN-CONTAINING PROTEIN-RELATED"/>
    <property type="match status" value="1"/>
</dbReference>
<feature type="transmembrane region" description="Helical" evidence="9">
    <location>
        <begin position="55"/>
        <end position="72"/>
    </location>
</feature>
<evidence type="ECO:0000313" key="11">
    <source>
        <dbReference type="EMBL" id="CAG7723567.1"/>
    </source>
</evidence>
<feature type="transmembrane region" description="Helical" evidence="9">
    <location>
        <begin position="415"/>
        <end position="433"/>
    </location>
</feature>